<dbReference type="EMBL" id="CM000639">
    <property type="protein sequence ID" value="EED94932.1"/>
    <property type="molecule type" value="Genomic_DNA"/>
</dbReference>
<dbReference type="RefSeq" id="XP_002287489.1">
    <property type="nucleotide sequence ID" value="XM_002287453.1"/>
</dbReference>
<sequence>MKSLLVSITLAPLTAAFNPTLGDALGHRSSRLHGIVDDIVVDRRDVLQQPITVVAPRRDVFVKIGSTLIAGTFGLGVRRASSEEKIYSANARNMARLNEGDSSGGSIYDNNPSSAKARRRRAMVGCKNTNARSLAGKSLGQKNLGEKDCNMMVMQGDGTFMLEVLAELECPTCPYGIASR</sequence>
<evidence type="ECO:0000256" key="2">
    <source>
        <dbReference type="SAM" id="SignalP"/>
    </source>
</evidence>
<dbReference type="GeneID" id="7452483"/>
<feature type="region of interest" description="Disordered" evidence="1">
    <location>
        <begin position="100"/>
        <end position="119"/>
    </location>
</feature>
<reference evidence="3 4" key="2">
    <citation type="journal article" date="2008" name="Nature">
        <title>The Phaeodactylum genome reveals the evolutionary history of diatom genomes.</title>
        <authorList>
            <person name="Bowler C."/>
            <person name="Allen A.E."/>
            <person name="Badger J.H."/>
            <person name="Grimwood J."/>
            <person name="Jabbari K."/>
            <person name="Kuo A."/>
            <person name="Maheswari U."/>
            <person name="Martens C."/>
            <person name="Maumus F."/>
            <person name="Otillar R.P."/>
            <person name="Rayko E."/>
            <person name="Salamov A."/>
            <person name="Vandepoele K."/>
            <person name="Beszteri B."/>
            <person name="Gruber A."/>
            <person name="Heijde M."/>
            <person name="Katinka M."/>
            <person name="Mock T."/>
            <person name="Valentin K."/>
            <person name="Verret F."/>
            <person name="Berges J.A."/>
            <person name="Brownlee C."/>
            <person name="Cadoret J.P."/>
            <person name="Chiovitti A."/>
            <person name="Choi C.J."/>
            <person name="Coesel S."/>
            <person name="De Martino A."/>
            <person name="Detter J.C."/>
            <person name="Durkin C."/>
            <person name="Falciatore A."/>
            <person name="Fournet J."/>
            <person name="Haruta M."/>
            <person name="Huysman M.J."/>
            <person name="Jenkins B.D."/>
            <person name="Jiroutova K."/>
            <person name="Jorgensen R.E."/>
            <person name="Joubert Y."/>
            <person name="Kaplan A."/>
            <person name="Kroger N."/>
            <person name="Kroth P.G."/>
            <person name="La Roche J."/>
            <person name="Lindquist E."/>
            <person name="Lommer M."/>
            <person name="Martin-Jezequel V."/>
            <person name="Lopez P.J."/>
            <person name="Lucas S."/>
            <person name="Mangogna M."/>
            <person name="McGinnis K."/>
            <person name="Medlin L.K."/>
            <person name="Montsant A."/>
            <person name="Oudot-Le Secq M.P."/>
            <person name="Napoli C."/>
            <person name="Obornik M."/>
            <person name="Parker M.S."/>
            <person name="Petit J.L."/>
            <person name="Porcel B.M."/>
            <person name="Poulsen N."/>
            <person name="Robison M."/>
            <person name="Rychlewski L."/>
            <person name="Rynearson T.A."/>
            <person name="Schmutz J."/>
            <person name="Shapiro H."/>
            <person name="Siaut M."/>
            <person name="Stanley M."/>
            <person name="Sussman M.R."/>
            <person name="Taylor A.R."/>
            <person name="Vardi A."/>
            <person name="von Dassow P."/>
            <person name="Vyverman W."/>
            <person name="Willis A."/>
            <person name="Wyrwicz L.S."/>
            <person name="Rokhsar D.S."/>
            <person name="Weissenbach J."/>
            <person name="Armbrust E.V."/>
            <person name="Green B.R."/>
            <person name="Van de Peer Y."/>
            <person name="Grigoriev I.V."/>
        </authorList>
    </citation>
    <scope>NUCLEOTIDE SEQUENCE [LARGE SCALE GENOMIC DNA]</scope>
    <source>
        <strain evidence="3 4">CCMP1335</strain>
    </source>
</reference>
<dbReference type="KEGG" id="tps:THAPSDRAFT_2832"/>
<feature type="compositionally biased region" description="Polar residues" evidence="1">
    <location>
        <begin position="100"/>
        <end position="114"/>
    </location>
</feature>
<dbReference type="InParanoid" id="B8BVG8"/>
<evidence type="ECO:0000256" key="1">
    <source>
        <dbReference type="SAM" id="MobiDB-lite"/>
    </source>
</evidence>
<dbReference type="HOGENOM" id="CLU_1499244_0_0_1"/>
<dbReference type="Proteomes" id="UP000001449">
    <property type="component" value="Chromosome 2"/>
</dbReference>
<feature type="signal peptide" evidence="2">
    <location>
        <begin position="1"/>
        <end position="16"/>
    </location>
</feature>
<keyword evidence="4" id="KW-1185">Reference proteome</keyword>
<evidence type="ECO:0000313" key="3">
    <source>
        <dbReference type="EMBL" id="EED94932.1"/>
    </source>
</evidence>
<proteinExistence type="predicted"/>
<dbReference type="AlphaFoldDB" id="B8BVG8"/>
<organism evidence="3 4">
    <name type="scientific">Thalassiosira pseudonana</name>
    <name type="common">Marine diatom</name>
    <name type="synonym">Cyclotella nana</name>
    <dbReference type="NCBI Taxonomy" id="35128"/>
    <lineage>
        <taxon>Eukaryota</taxon>
        <taxon>Sar</taxon>
        <taxon>Stramenopiles</taxon>
        <taxon>Ochrophyta</taxon>
        <taxon>Bacillariophyta</taxon>
        <taxon>Coscinodiscophyceae</taxon>
        <taxon>Thalassiosirophycidae</taxon>
        <taxon>Thalassiosirales</taxon>
        <taxon>Thalassiosiraceae</taxon>
        <taxon>Thalassiosira</taxon>
    </lineage>
</organism>
<dbReference type="PaxDb" id="35128-Thaps2832"/>
<protein>
    <submittedName>
        <fullName evidence="3">Uncharacterized protein</fullName>
    </submittedName>
</protein>
<evidence type="ECO:0000313" key="4">
    <source>
        <dbReference type="Proteomes" id="UP000001449"/>
    </source>
</evidence>
<accession>B8BVG8</accession>
<feature type="chain" id="PRO_5002869345" evidence="2">
    <location>
        <begin position="17"/>
        <end position="180"/>
    </location>
</feature>
<name>B8BVG8_THAPS</name>
<reference evidence="3 4" key="1">
    <citation type="journal article" date="2004" name="Science">
        <title>The genome of the diatom Thalassiosira pseudonana: ecology, evolution, and metabolism.</title>
        <authorList>
            <person name="Armbrust E.V."/>
            <person name="Berges J.A."/>
            <person name="Bowler C."/>
            <person name="Green B.R."/>
            <person name="Martinez D."/>
            <person name="Putnam N.H."/>
            <person name="Zhou S."/>
            <person name="Allen A.E."/>
            <person name="Apt K.E."/>
            <person name="Bechner M."/>
            <person name="Brzezinski M.A."/>
            <person name="Chaal B.K."/>
            <person name="Chiovitti A."/>
            <person name="Davis A.K."/>
            <person name="Demarest M.S."/>
            <person name="Detter J.C."/>
            <person name="Glavina T."/>
            <person name="Goodstein D."/>
            <person name="Hadi M.Z."/>
            <person name="Hellsten U."/>
            <person name="Hildebrand M."/>
            <person name="Jenkins B.D."/>
            <person name="Jurka J."/>
            <person name="Kapitonov V.V."/>
            <person name="Kroger N."/>
            <person name="Lau W.W."/>
            <person name="Lane T.W."/>
            <person name="Larimer F.W."/>
            <person name="Lippmeier J.C."/>
            <person name="Lucas S."/>
            <person name="Medina M."/>
            <person name="Montsant A."/>
            <person name="Obornik M."/>
            <person name="Parker M.S."/>
            <person name="Palenik B."/>
            <person name="Pazour G.J."/>
            <person name="Richardson P.M."/>
            <person name="Rynearson T.A."/>
            <person name="Saito M.A."/>
            <person name="Schwartz D.C."/>
            <person name="Thamatrakoln K."/>
            <person name="Valentin K."/>
            <person name="Vardi A."/>
            <person name="Wilkerson F.P."/>
            <person name="Rokhsar D.S."/>
        </authorList>
    </citation>
    <scope>NUCLEOTIDE SEQUENCE [LARGE SCALE GENOMIC DNA]</scope>
    <source>
        <strain evidence="3 4">CCMP1335</strain>
    </source>
</reference>
<keyword evidence="2" id="KW-0732">Signal</keyword>
<gene>
    <name evidence="3" type="ORF">THAPSDRAFT_2832</name>
</gene>